<keyword evidence="2" id="KW-1185">Reference proteome</keyword>
<gene>
    <name evidence="1" type="ORF">E5331_18230</name>
</gene>
<organism evidence="1 2">
    <name type="scientific">Lepagella muris</name>
    <dbReference type="NCBI Taxonomy" id="3032870"/>
    <lineage>
        <taxon>Bacteria</taxon>
        <taxon>Pseudomonadati</taxon>
        <taxon>Bacteroidota</taxon>
        <taxon>Bacteroidia</taxon>
        <taxon>Bacteroidales</taxon>
        <taxon>Muribaculaceae</taxon>
        <taxon>Lepagella</taxon>
    </lineage>
</organism>
<evidence type="ECO:0000313" key="1">
    <source>
        <dbReference type="EMBL" id="TGY76327.1"/>
    </source>
</evidence>
<name>A0AC61RB58_9BACT</name>
<reference evidence="1" key="1">
    <citation type="submission" date="2019-04" db="EMBL/GenBank/DDBJ databases">
        <title>Microbes associate with the intestines of laboratory mice.</title>
        <authorList>
            <person name="Navarre W."/>
            <person name="Wong E."/>
            <person name="Huang K."/>
            <person name="Tropini C."/>
            <person name="Ng K."/>
            <person name="Yu B."/>
        </authorList>
    </citation>
    <scope>NUCLEOTIDE SEQUENCE</scope>
    <source>
        <strain evidence="1">NM04_E33</strain>
    </source>
</reference>
<comment type="caution">
    <text evidence="1">The sequence shown here is derived from an EMBL/GenBank/DDBJ whole genome shotgun (WGS) entry which is preliminary data.</text>
</comment>
<protein>
    <submittedName>
        <fullName evidence="1">Uncharacterized protein</fullName>
    </submittedName>
</protein>
<evidence type="ECO:0000313" key="2">
    <source>
        <dbReference type="Proteomes" id="UP000306319"/>
    </source>
</evidence>
<dbReference type="Proteomes" id="UP000306319">
    <property type="component" value="Unassembled WGS sequence"/>
</dbReference>
<proteinExistence type="predicted"/>
<sequence length="152" mass="17571">MKLAEALSRRAALTEKVQQLKVRLNDCMKVQEGDTPPETPEEVVAALDDTLRELRNLIYKINITNSRTFIDGESITSLLALRDVESMKARTLADALRNLTAREDRYNRNEIKYVRTVDVNDFRRMTDRCAAELRQLDLKIQSLSWTTDLIEE</sequence>
<dbReference type="EMBL" id="SRYB01000041">
    <property type="protein sequence ID" value="TGY76327.1"/>
    <property type="molecule type" value="Genomic_DNA"/>
</dbReference>
<accession>A0AC61RB58</accession>